<comment type="caution">
    <text evidence="2">The sequence shown here is derived from an EMBL/GenBank/DDBJ whole genome shotgun (WGS) entry which is preliminary data.</text>
</comment>
<dbReference type="EMBL" id="MWWR01000007">
    <property type="protein sequence ID" value="OZG51612.1"/>
    <property type="molecule type" value="Genomic_DNA"/>
</dbReference>
<feature type="region of interest" description="Disordered" evidence="1">
    <location>
        <begin position="392"/>
        <end position="411"/>
    </location>
</feature>
<dbReference type="RefSeq" id="WP_143516338.1">
    <property type="nucleotide sequence ID" value="NZ_MWWR01000007.1"/>
</dbReference>
<feature type="compositionally biased region" description="Polar residues" evidence="1">
    <location>
        <begin position="504"/>
        <end position="513"/>
    </location>
</feature>
<feature type="region of interest" description="Disordered" evidence="1">
    <location>
        <begin position="453"/>
        <end position="546"/>
    </location>
</feature>
<proteinExistence type="predicted"/>
<dbReference type="AlphaFoldDB" id="A0A261EXM8"/>
<reference evidence="2 3" key="1">
    <citation type="journal article" date="2017" name="BMC Genomics">
        <title>Comparative genomic and phylogenomic analyses of the Bifidobacteriaceae family.</title>
        <authorList>
            <person name="Lugli G.A."/>
            <person name="Milani C."/>
            <person name="Turroni F."/>
            <person name="Duranti S."/>
            <person name="Mancabelli L."/>
            <person name="Mangifesta M."/>
            <person name="Ferrario C."/>
            <person name="Modesto M."/>
            <person name="Mattarelli P."/>
            <person name="Jiri K."/>
            <person name="van Sinderen D."/>
            <person name="Ventura M."/>
        </authorList>
    </citation>
    <scope>NUCLEOTIDE SEQUENCE [LARGE SCALE GENOMIC DNA]</scope>
    <source>
        <strain evidence="2 3">DSM 24742</strain>
    </source>
</reference>
<dbReference type="Proteomes" id="UP000216725">
    <property type="component" value="Unassembled WGS sequence"/>
</dbReference>
<gene>
    <name evidence="2" type="ORF">PSRA_1009</name>
</gene>
<evidence type="ECO:0000313" key="3">
    <source>
        <dbReference type="Proteomes" id="UP000216725"/>
    </source>
</evidence>
<organism evidence="2 3">
    <name type="scientific">Pseudoscardovia radai</name>
    <dbReference type="NCBI Taxonomy" id="987066"/>
    <lineage>
        <taxon>Bacteria</taxon>
        <taxon>Bacillati</taxon>
        <taxon>Actinomycetota</taxon>
        <taxon>Actinomycetes</taxon>
        <taxon>Bifidobacteriales</taxon>
        <taxon>Bifidobacteriaceae</taxon>
        <taxon>Pseudoscardovia</taxon>
    </lineage>
</organism>
<keyword evidence="3" id="KW-1185">Reference proteome</keyword>
<evidence type="ECO:0000313" key="2">
    <source>
        <dbReference type="EMBL" id="OZG51612.1"/>
    </source>
</evidence>
<accession>A0A261EXM8</accession>
<sequence length="651" mass="70908">MTKMEHYGFVFKPNGNSVQGAKIPGAEVFGNDSVVTALARELGQNSLDAKLKDDDSPVTMVFELRTVPTTEIPDVENLRRHANSCARQYPDAPELQDAVDCLNSETIDVLRIGDYGTKGLTGSESLIEGRDSVLTALTRGSGLSVGKTDAGGSFGIGKAAGILASRARTELWVTKPYDSPETVFAGACQFTTHQKPGSNDPCDLLGAMGVYTSQDLPNDFQYLRNPRPFGGFPERTQSGTDTYILGYKRGADGEGFLDVRDAMIENFMVAISRGRLVVKGHGDGLSWRLDASNLEKQIGSMTDEATRGAMLAYYRAIQEEPVVKAIPRLGEVKLYINIDDCIRKRLDVLCVRKPLMKVHHFRLNSLSAAFAAVFECSSDEGNKRLRQMESARHDQWVATRGTPEQQKESKRILDDIRKFAREEINARTKHEMGDVLKIKGLNLLLPEDLQHADKTKVKGTNPATGDGDAREAATLQGKETEGKSTPVSAGKAVPISVIKPATAGSGNDQVTTGKRQHGINHRPPHPGPQPGFPAKGHPDNEGKSSLKSNSLSMRYWYEPATNSYVLVLRSVTGVAESGMLRLVASLDGQFDRNSVDVNVTSAEDITDDAGTRKALTVINNGIRDVTVSPQKPTRLRVHVDNRIRLQLGVAD</sequence>
<feature type="compositionally biased region" description="Basic residues" evidence="1">
    <location>
        <begin position="514"/>
        <end position="524"/>
    </location>
</feature>
<evidence type="ECO:0000256" key="1">
    <source>
        <dbReference type="SAM" id="MobiDB-lite"/>
    </source>
</evidence>
<name>A0A261EXM8_9BIFI</name>
<protein>
    <submittedName>
        <fullName evidence="2">Uncharacterized protein</fullName>
    </submittedName>
</protein>
<dbReference type="OrthoDB" id="3267770at2"/>